<dbReference type="PANTHER" id="PTHR13768:SF8">
    <property type="entry name" value="ALPHA-SOLUBLE NSF ATTACHMENT PROTEIN"/>
    <property type="match status" value="1"/>
</dbReference>
<evidence type="ECO:0000256" key="6">
    <source>
        <dbReference type="ARBA" id="ARBA00023136"/>
    </source>
</evidence>
<dbReference type="GO" id="GO:0005774">
    <property type="term" value="C:vacuolar membrane"/>
    <property type="evidence" value="ECO:0007669"/>
    <property type="project" value="TreeGrafter"/>
</dbReference>
<dbReference type="Gene3D" id="1.25.40.10">
    <property type="entry name" value="Tetratricopeptide repeat domain"/>
    <property type="match status" value="1"/>
</dbReference>
<sequence length="290" mass="32501">MAPRLSPAQEALAKAEKRYNSSVGWFSSSATKYEEAGDLFKEAANNFKLERLFKESGDAFMREAECRVNGGEKDDAANAYWNAAKAYKQGFPDLAAAALGSTVRLLTQLGRFRQAADREKEIGQIYLHEGNDLSKAVAAYLQASEWYDQEDAKATGSSCKKDAADLLAELDRFQEAMRLYDEVAQYSLGSQLTKYNVKEYWLRAGLCALAAQDAVTARRKFDDYSRADVTFPSTREARFLLALLEAVERGDQEAFTGSVFEYDQITKLDNWKTQILLKIKKGIRDEPGLL</sequence>
<keyword evidence="9" id="KW-1185">Reference proteome</keyword>
<dbReference type="Pfam" id="PF14938">
    <property type="entry name" value="SNAP"/>
    <property type="match status" value="1"/>
</dbReference>
<evidence type="ECO:0008006" key="10">
    <source>
        <dbReference type="Google" id="ProtNLM"/>
    </source>
</evidence>
<dbReference type="GO" id="GO:0035494">
    <property type="term" value="P:SNARE complex disassembly"/>
    <property type="evidence" value="ECO:0007669"/>
    <property type="project" value="TreeGrafter"/>
</dbReference>
<dbReference type="Proteomes" id="UP000054248">
    <property type="component" value="Unassembled WGS sequence"/>
</dbReference>
<evidence type="ECO:0000256" key="5">
    <source>
        <dbReference type="ARBA" id="ARBA00022927"/>
    </source>
</evidence>
<dbReference type="PRINTS" id="PR00448">
    <property type="entry name" value="NSFATTACHMNT"/>
</dbReference>
<proteinExistence type="inferred from homology"/>
<dbReference type="STRING" id="1051891.A0A0C3KN05"/>
<comment type="function">
    <text evidence="7">Required for vesicular transport between the endoplasmic reticulum and the Golgi apparatus.</text>
</comment>
<reference evidence="9" key="2">
    <citation type="submission" date="2015-01" db="EMBL/GenBank/DDBJ databases">
        <title>Evolutionary Origins and Diversification of the Mycorrhizal Mutualists.</title>
        <authorList>
            <consortium name="DOE Joint Genome Institute"/>
            <consortium name="Mycorrhizal Genomics Consortium"/>
            <person name="Kohler A."/>
            <person name="Kuo A."/>
            <person name="Nagy L.G."/>
            <person name="Floudas D."/>
            <person name="Copeland A."/>
            <person name="Barry K.W."/>
            <person name="Cichocki N."/>
            <person name="Veneault-Fourrey C."/>
            <person name="LaButti K."/>
            <person name="Lindquist E.A."/>
            <person name="Lipzen A."/>
            <person name="Lundell T."/>
            <person name="Morin E."/>
            <person name="Murat C."/>
            <person name="Riley R."/>
            <person name="Ohm R."/>
            <person name="Sun H."/>
            <person name="Tunlid A."/>
            <person name="Henrissat B."/>
            <person name="Grigoriev I.V."/>
            <person name="Hibbett D.S."/>
            <person name="Martin F."/>
        </authorList>
    </citation>
    <scope>NUCLEOTIDE SEQUENCE [LARGE SCALE GENOMIC DNA]</scope>
    <source>
        <strain evidence="9">MUT 4182</strain>
    </source>
</reference>
<evidence type="ECO:0000256" key="3">
    <source>
        <dbReference type="ARBA" id="ARBA00022448"/>
    </source>
</evidence>
<evidence type="ECO:0000313" key="8">
    <source>
        <dbReference type="EMBL" id="KIO22753.1"/>
    </source>
</evidence>
<evidence type="ECO:0000256" key="7">
    <source>
        <dbReference type="RuleBase" id="RU367013"/>
    </source>
</evidence>
<dbReference type="EMBL" id="KN823101">
    <property type="protein sequence ID" value="KIO22753.1"/>
    <property type="molecule type" value="Genomic_DNA"/>
</dbReference>
<dbReference type="GO" id="GO:0031201">
    <property type="term" value="C:SNARE complex"/>
    <property type="evidence" value="ECO:0007669"/>
    <property type="project" value="TreeGrafter"/>
</dbReference>
<gene>
    <name evidence="8" type="ORF">M407DRAFT_245032</name>
</gene>
<dbReference type="FunFam" id="1.25.40.10:FF:000049">
    <property type="entry name" value="Alpha-soluble NSF attachment protein-like"/>
    <property type="match status" value="1"/>
</dbReference>
<dbReference type="GO" id="GO:0019905">
    <property type="term" value="F:syntaxin binding"/>
    <property type="evidence" value="ECO:0007669"/>
    <property type="project" value="TreeGrafter"/>
</dbReference>
<comment type="subcellular location">
    <subcellularLocation>
        <location evidence="1 7">Membrane</location>
        <topology evidence="1 7">Peripheral membrane protein</topology>
    </subcellularLocation>
</comment>
<evidence type="ECO:0000256" key="2">
    <source>
        <dbReference type="ARBA" id="ARBA00010050"/>
    </source>
</evidence>
<dbReference type="SUPFAM" id="SSF48452">
    <property type="entry name" value="TPR-like"/>
    <property type="match status" value="1"/>
</dbReference>
<keyword evidence="6 7" id="KW-0472">Membrane</keyword>
<evidence type="ECO:0000256" key="1">
    <source>
        <dbReference type="ARBA" id="ARBA00004170"/>
    </source>
</evidence>
<reference evidence="8 9" key="1">
    <citation type="submission" date="2014-04" db="EMBL/GenBank/DDBJ databases">
        <authorList>
            <consortium name="DOE Joint Genome Institute"/>
            <person name="Kuo A."/>
            <person name="Girlanda M."/>
            <person name="Perotto S."/>
            <person name="Kohler A."/>
            <person name="Nagy L.G."/>
            <person name="Floudas D."/>
            <person name="Copeland A."/>
            <person name="Barry K.W."/>
            <person name="Cichocki N."/>
            <person name="Veneault-Fourrey C."/>
            <person name="LaButti K."/>
            <person name="Lindquist E.A."/>
            <person name="Lipzen A."/>
            <person name="Lundell T."/>
            <person name="Morin E."/>
            <person name="Murat C."/>
            <person name="Sun H."/>
            <person name="Tunlid A."/>
            <person name="Henrissat B."/>
            <person name="Grigoriev I.V."/>
            <person name="Hibbett D.S."/>
            <person name="Martin F."/>
            <person name="Nordberg H.P."/>
            <person name="Cantor M.N."/>
            <person name="Hua S.X."/>
        </authorList>
    </citation>
    <scope>NUCLEOTIDE SEQUENCE [LARGE SCALE GENOMIC DNA]</scope>
    <source>
        <strain evidence="8 9">MUT 4182</strain>
    </source>
</reference>
<comment type="similarity">
    <text evidence="2 7">Belongs to the SNAP family.</text>
</comment>
<dbReference type="OrthoDB" id="9984275at2759"/>
<dbReference type="AlphaFoldDB" id="A0A0C3KN05"/>
<dbReference type="PANTHER" id="PTHR13768">
    <property type="entry name" value="SOLUBLE NSF ATTACHMENT PROTEIN SNAP"/>
    <property type="match status" value="1"/>
</dbReference>
<dbReference type="GO" id="GO:0006886">
    <property type="term" value="P:intracellular protein transport"/>
    <property type="evidence" value="ECO:0007669"/>
    <property type="project" value="UniProtKB-UniRule"/>
</dbReference>
<dbReference type="HOGENOM" id="CLU_046329_0_2_1"/>
<evidence type="ECO:0000313" key="9">
    <source>
        <dbReference type="Proteomes" id="UP000054248"/>
    </source>
</evidence>
<dbReference type="InterPro" id="IPR000744">
    <property type="entry name" value="NSF_attach"/>
</dbReference>
<keyword evidence="3 7" id="KW-0813">Transport</keyword>
<keyword evidence="5 7" id="KW-0653">Protein transport</keyword>
<accession>A0A0C3KN05</accession>
<organism evidence="8 9">
    <name type="scientific">Tulasnella calospora MUT 4182</name>
    <dbReference type="NCBI Taxonomy" id="1051891"/>
    <lineage>
        <taxon>Eukaryota</taxon>
        <taxon>Fungi</taxon>
        <taxon>Dikarya</taxon>
        <taxon>Basidiomycota</taxon>
        <taxon>Agaricomycotina</taxon>
        <taxon>Agaricomycetes</taxon>
        <taxon>Cantharellales</taxon>
        <taxon>Tulasnellaceae</taxon>
        <taxon>Tulasnella</taxon>
    </lineage>
</organism>
<dbReference type="GO" id="GO:0005483">
    <property type="term" value="F:soluble NSF attachment protein activity"/>
    <property type="evidence" value="ECO:0007669"/>
    <property type="project" value="TreeGrafter"/>
</dbReference>
<protein>
    <recommendedName>
        <fullName evidence="10">Vesicular-fusion protein SEC17</fullName>
    </recommendedName>
</protein>
<evidence type="ECO:0000256" key="4">
    <source>
        <dbReference type="ARBA" id="ARBA00022892"/>
    </source>
</evidence>
<name>A0A0C3KN05_9AGAM</name>
<dbReference type="InterPro" id="IPR011990">
    <property type="entry name" value="TPR-like_helical_dom_sf"/>
</dbReference>
<keyword evidence="4 7" id="KW-0931">ER-Golgi transport</keyword>
<dbReference type="CDD" id="cd15832">
    <property type="entry name" value="SNAP"/>
    <property type="match status" value="1"/>
</dbReference>